<feature type="domain" description="Aldehyde dehydrogenase" evidence="3">
    <location>
        <begin position="14"/>
        <end position="476"/>
    </location>
</feature>
<dbReference type="CDD" id="cd07120">
    <property type="entry name" value="ALDH_PsfA-ACA09737"/>
    <property type="match status" value="1"/>
</dbReference>
<comment type="similarity">
    <text evidence="1">Belongs to the aldehyde dehydrogenase family.</text>
</comment>
<protein>
    <submittedName>
        <fullName evidence="4">Aldehyde dehydrogenase family protein</fullName>
    </submittedName>
</protein>
<name>A0A430HP04_9BURK</name>
<accession>A0A430HP04</accession>
<dbReference type="Pfam" id="PF00171">
    <property type="entry name" value="Aldedh"/>
    <property type="match status" value="1"/>
</dbReference>
<evidence type="ECO:0000256" key="1">
    <source>
        <dbReference type="ARBA" id="ARBA00009986"/>
    </source>
</evidence>
<proteinExistence type="inferred from homology"/>
<dbReference type="RefSeq" id="WP_126073576.1">
    <property type="nucleotide sequence ID" value="NZ_CP051166.1"/>
</dbReference>
<dbReference type="InterPro" id="IPR015590">
    <property type="entry name" value="Aldehyde_DH_dom"/>
</dbReference>
<dbReference type="FunFam" id="3.40.309.10:FF:000009">
    <property type="entry name" value="Aldehyde dehydrogenase A"/>
    <property type="match status" value="1"/>
</dbReference>
<dbReference type="Proteomes" id="UP000278085">
    <property type="component" value="Unassembled WGS sequence"/>
</dbReference>
<dbReference type="SUPFAM" id="SSF53720">
    <property type="entry name" value="ALDH-like"/>
    <property type="match status" value="1"/>
</dbReference>
<dbReference type="GO" id="GO:0016620">
    <property type="term" value="F:oxidoreductase activity, acting on the aldehyde or oxo group of donors, NAD or NADP as acceptor"/>
    <property type="evidence" value="ECO:0007669"/>
    <property type="project" value="InterPro"/>
</dbReference>
<dbReference type="InterPro" id="IPR016163">
    <property type="entry name" value="Ald_DH_C"/>
</dbReference>
<evidence type="ECO:0000313" key="4">
    <source>
        <dbReference type="EMBL" id="RSZ59204.1"/>
    </source>
</evidence>
<dbReference type="Gene3D" id="3.40.309.10">
    <property type="entry name" value="Aldehyde Dehydrogenase, Chain A, domain 2"/>
    <property type="match status" value="1"/>
</dbReference>
<evidence type="ECO:0000313" key="5">
    <source>
        <dbReference type="Proteomes" id="UP000278085"/>
    </source>
</evidence>
<dbReference type="Gene3D" id="3.40.605.10">
    <property type="entry name" value="Aldehyde Dehydrogenase, Chain A, domain 1"/>
    <property type="match status" value="1"/>
</dbReference>
<comment type="caution">
    <text evidence="4">The sequence shown here is derived from an EMBL/GenBank/DDBJ whole genome shotgun (WGS) entry which is preliminary data.</text>
</comment>
<keyword evidence="5" id="KW-1185">Reference proteome</keyword>
<organism evidence="4 5">
    <name type="scientific">Massilia atriviolacea</name>
    <dbReference type="NCBI Taxonomy" id="2495579"/>
    <lineage>
        <taxon>Bacteria</taxon>
        <taxon>Pseudomonadati</taxon>
        <taxon>Pseudomonadota</taxon>
        <taxon>Betaproteobacteria</taxon>
        <taxon>Burkholderiales</taxon>
        <taxon>Oxalobacteraceae</taxon>
        <taxon>Telluria group</taxon>
        <taxon>Massilia</taxon>
    </lineage>
</organism>
<dbReference type="OrthoDB" id="6187633at2"/>
<dbReference type="InterPro" id="IPR016161">
    <property type="entry name" value="Ald_DH/histidinol_DH"/>
</dbReference>
<gene>
    <name evidence="4" type="ORF">EJB06_08415</name>
</gene>
<evidence type="ECO:0000259" key="3">
    <source>
        <dbReference type="Pfam" id="PF00171"/>
    </source>
</evidence>
<reference evidence="4 5" key="1">
    <citation type="submission" date="2018-12" db="EMBL/GenBank/DDBJ databases">
        <authorList>
            <person name="Yang E."/>
        </authorList>
    </citation>
    <scope>NUCLEOTIDE SEQUENCE [LARGE SCALE GENOMIC DNA]</scope>
    <source>
        <strain evidence="4 5">SOD</strain>
    </source>
</reference>
<sequence length="483" mass="51234">MKNSTALHWIDGQWIDSEQHQDSIDPATGEVIGRYADGGAREAAHAAAAARGAFADSPWKDDRALRARVLNALADAFERHTGALVELLSAENGKIKAEAAFEVGMVPSKLRYYASLVRTEYGRALEPKAGSLSLVLREPMGVAGIIAPWNSPVVLMIRSLAPALAAGCTAVVKMPGQTAQTNALLSAIMAGVADLPSGVVNLFSESGAQGARWMIESPDIPVISFTGSTATGRAIAEVGARRLKRFGLELGGKTPMIVFDDADLGATLPKLEKALTVFSGQFCMTGSRLLVQRGIADAVRTQLAARLEAVRVGPASDPASDMGPLIDKPNVARVERVVEAAIAAGARVLVRGGAVTEGALARGAFYRPTLLEVSDPQLDIVQKETFGPVLTLQVFDTEAEAVALANDSEFGLAASIWSRDIDRPLRVARRLQAGTVWINDWAVVYDEFEEGGYKQSGLGRLNGMAAMDDFIQYKHIAMTPGAA</sequence>
<keyword evidence="2" id="KW-0560">Oxidoreductase</keyword>
<evidence type="ECO:0000256" key="2">
    <source>
        <dbReference type="ARBA" id="ARBA00023002"/>
    </source>
</evidence>
<dbReference type="EMBL" id="RXLQ01000004">
    <property type="protein sequence ID" value="RSZ59204.1"/>
    <property type="molecule type" value="Genomic_DNA"/>
</dbReference>
<dbReference type="PANTHER" id="PTHR11699">
    <property type="entry name" value="ALDEHYDE DEHYDROGENASE-RELATED"/>
    <property type="match status" value="1"/>
</dbReference>
<dbReference type="InterPro" id="IPR016162">
    <property type="entry name" value="Ald_DH_N"/>
</dbReference>
<dbReference type="AlphaFoldDB" id="A0A430HP04"/>
<dbReference type="FunFam" id="3.40.605.10:FF:000007">
    <property type="entry name" value="NAD/NADP-dependent betaine aldehyde dehydrogenase"/>
    <property type="match status" value="1"/>
</dbReference>